<dbReference type="Proteomes" id="UP000006643">
    <property type="component" value="Unassembled WGS sequence"/>
</dbReference>
<dbReference type="GeneID" id="9476014"/>
<protein>
    <submittedName>
        <fullName evidence="1">Uncharacterized protein</fullName>
    </submittedName>
</protein>
<dbReference type="VEuPathDB" id="FungiDB:PITG_15133"/>
<dbReference type="AlphaFoldDB" id="D0NRR0"/>
<evidence type="ECO:0000313" key="1">
    <source>
        <dbReference type="EMBL" id="EEY63411.1"/>
    </source>
</evidence>
<dbReference type="OrthoDB" id="106155at2759"/>
<name>D0NRR0_PHYIT</name>
<proteinExistence type="predicted"/>
<organism evidence="1 2">
    <name type="scientific">Phytophthora infestans (strain T30-4)</name>
    <name type="common">Potato late blight agent</name>
    <dbReference type="NCBI Taxonomy" id="403677"/>
    <lineage>
        <taxon>Eukaryota</taxon>
        <taxon>Sar</taxon>
        <taxon>Stramenopiles</taxon>
        <taxon>Oomycota</taxon>
        <taxon>Peronosporomycetes</taxon>
        <taxon>Peronosporales</taxon>
        <taxon>Peronosporaceae</taxon>
        <taxon>Phytophthora</taxon>
    </lineage>
</organism>
<sequence>MEVDGPRWAQQFQQPSLGGEAVLRMRLDERDPFDAREEFGFHPLTDLGLTRVILDNTRTISRVQSRLLVPSSFDTDDGARTSRMQIFGWDMVQRVHGNILECVSTKKFYRLNVAELMQKTWANDMRLGEFKKVKGETSRLEVLQQVNPNAYVLARDVMSPAKDISTFRNPREEDVRNKVAWAHLSLSIEFLNVVNPVTGEEYQQLRWSGRTDYCGPDHAHRNASDMMQGMLRWEMLVIAPAVNLVSLPIE</sequence>
<dbReference type="HOGENOM" id="CLU_033770_0_0_1"/>
<reference evidence="2" key="1">
    <citation type="journal article" date="2009" name="Nature">
        <title>Genome sequence and analysis of the Irish potato famine pathogen Phytophthora infestans.</title>
        <authorList>
            <consortium name="The Broad Institute Genome Sequencing Platform"/>
            <person name="Haas B.J."/>
            <person name="Kamoun S."/>
            <person name="Zody M.C."/>
            <person name="Jiang R.H."/>
            <person name="Handsaker R.E."/>
            <person name="Cano L.M."/>
            <person name="Grabherr M."/>
            <person name="Kodira C.D."/>
            <person name="Raffaele S."/>
            <person name="Torto-Alalibo T."/>
            <person name="Bozkurt T.O."/>
            <person name="Ah-Fong A.M."/>
            <person name="Alvarado L."/>
            <person name="Anderson V.L."/>
            <person name="Armstrong M.R."/>
            <person name="Avrova A."/>
            <person name="Baxter L."/>
            <person name="Beynon J."/>
            <person name="Boevink P.C."/>
            <person name="Bollmann S.R."/>
            <person name="Bos J.I."/>
            <person name="Bulone V."/>
            <person name="Cai G."/>
            <person name="Cakir C."/>
            <person name="Carrington J.C."/>
            <person name="Chawner M."/>
            <person name="Conti L."/>
            <person name="Costanzo S."/>
            <person name="Ewan R."/>
            <person name="Fahlgren N."/>
            <person name="Fischbach M.A."/>
            <person name="Fugelstad J."/>
            <person name="Gilroy E.M."/>
            <person name="Gnerre S."/>
            <person name="Green P.J."/>
            <person name="Grenville-Briggs L.J."/>
            <person name="Griffith J."/>
            <person name="Grunwald N.J."/>
            <person name="Horn K."/>
            <person name="Horner N.R."/>
            <person name="Hu C.H."/>
            <person name="Huitema E."/>
            <person name="Jeong D.H."/>
            <person name="Jones A.M."/>
            <person name="Jones J.D."/>
            <person name="Jones R.W."/>
            <person name="Karlsson E.K."/>
            <person name="Kunjeti S.G."/>
            <person name="Lamour K."/>
            <person name="Liu Z."/>
            <person name="Ma L."/>
            <person name="Maclean D."/>
            <person name="Chibucos M.C."/>
            <person name="McDonald H."/>
            <person name="McWalters J."/>
            <person name="Meijer H.J."/>
            <person name="Morgan W."/>
            <person name="Morris P.F."/>
            <person name="Munro C.A."/>
            <person name="O'Neill K."/>
            <person name="Ospina-Giraldo M."/>
            <person name="Pinzon A."/>
            <person name="Pritchard L."/>
            <person name="Ramsahoye B."/>
            <person name="Ren Q."/>
            <person name="Restrepo S."/>
            <person name="Roy S."/>
            <person name="Sadanandom A."/>
            <person name="Savidor A."/>
            <person name="Schornack S."/>
            <person name="Schwartz D.C."/>
            <person name="Schumann U.D."/>
            <person name="Schwessinger B."/>
            <person name="Seyer L."/>
            <person name="Sharpe T."/>
            <person name="Silvar C."/>
            <person name="Song J."/>
            <person name="Studholme D.J."/>
            <person name="Sykes S."/>
            <person name="Thines M."/>
            <person name="van de Vondervoort P.J."/>
            <person name="Phuntumart V."/>
            <person name="Wawra S."/>
            <person name="Weide R."/>
            <person name="Win J."/>
            <person name="Young C."/>
            <person name="Zhou S."/>
            <person name="Fry W."/>
            <person name="Meyers B.C."/>
            <person name="van West P."/>
            <person name="Ristaino J."/>
            <person name="Govers F."/>
            <person name="Birch P.R."/>
            <person name="Whisson S.C."/>
            <person name="Judelson H.S."/>
            <person name="Nusbaum C."/>
        </authorList>
    </citation>
    <scope>NUCLEOTIDE SEQUENCE [LARGE SCALE GENOMIC DNA]</scope>
    <source>
        <strain evidence="2">T30-4</strain>
    </source>
</reference>
<dbReference type="RefSeq" id="XP_002898296.1">
    <property type="nucleotide sequence ID" value="XM_002898250.1"/>
</dbReference>
<gene>
    <name evidence="1" type="ORF">PITG_15133</name>
</gene>
<dbReference type="EMBL" id="DS028155">
    <property type="protein sequence ID" value="EEY63411.1"/>
    <property type="molecule type" value="Genomic_DNA"/>
</dbReference>
<dbReference type="InParanoid" id="D0NRR0"/>
<accession>D0NRR0</accession>
<evidence type="ECO:0000313" key="2">
    <source>
        <dbReference type="Proteomes" id="UP000006643"/>
    </source>
</evidence>
<dbReference type="eggNOG" id="ENOG502SJ1D">
    <property type="taxonomic scope" value="Eukaryota"/>
</dbReference>
<keyword evidence="2" id="KW-1185">Reference proteome</keyword>
<dbReference type="KEGG" id="pif:PITG_15133"/>